<keyword evidence="1" id="KW-0175">Coiled coil</keyword>
<dbReference type="PANTHER" id="PTHR40278:SF1">
    <property type="entry name" value="DNA UTILIZATION PROTEIN HOFN"/>
    <property type="match status" value="1"/>
</dbReference>
<name>L0K5E3_HALHC</name>
<dbReference type="EMBL" id="CP003359">
    <property type="protein sequence ID" value="AGB40497.1"/>
    <property type="molecule type" value="Genomic_DNA"/>
</dbReference>
<feature type="coiled-coil region" evidence="1">
    <location>
        <begin position="51"/>
        <end position="78"/>
    </location>
</feature>
<keyword evidence="2" id="KW-0472">Membrane</keyword>
<dbReference type="eggNOG" id="COG3166">
    <property type="taxonomic scope" value="Bacteria"/>
</dbReference>
<sequence length="169" mass="19410">MINLLPAELKRKRKRLKLKRYLILLAVILISLLTGINFYLQALIIDTQDDLVKVEEQVRKLKFKADKLEAKVQVLKQQQIISQLSNKLSYTRVVKDLNIIIPPGVWLTGFIINQGKLLVIGEGTNQQIINTIERLAKYPYFKQVNLVSTKEEEEGFQFQVSGRLGYGAQ</sequence>
<dbReference type="Pfam" id="PF05137">
    <property type="entry name" value="PilN"/>
    <property type="match status" value="1"/>
</dbReference>
<evidence type="ECO:0000256" key="1">
    <source>
        <dbReference type="SAM" id="Coils"/>
    </source>
</evidence>
<protein>
    <submittedName>
        <fullName evidence="3">Tfp pilus assembly protein PilN</fullName>
    </submittedName>
</protein>
<proteinExistence type="predicted"/>
<dbReference type="KEGG" id="hhl:Halha_0523"/>
<organism evidence="3 4">
    <name type="scientific">Halobacteroides halobius (strain ATCC 35273 / DSM 5150 / MD-1)</name>
    <dbReference type="NCBI Taxonomy" id="748449"/>
    <lineage>
        <taxon>Bacteria</taxon>
        <taxon>Bacillati</taxon>
        <taxon>Bacillota</taxon>
        <taxon>Clostridia</taxon>
        <taxon>Halanaerobiales</taxon>
        <taxon>Halobacteroidaceae</taxon>
        <taxon>Halobacteroides</taxon>
    </lineage>
</organism>
<dbReference type="STRING" id="748449.Halha_0523"/>
<dbReference type="InterPro" id="IPR007813">
    <property type="entry name" value="PilN"/>
</dbReference>
<feature type="transmembrane region" description="Helical" evidence="2">
    <location>
        <begin position="21"/>
        <end position="40"/>
    </location>
</feature>
<evidence type="ECO:0000256" key="2">
    <source>
        <dbReference type="SAM" id="Phobius"/>
    </source>
</evidence>
<dbReference type="AlphaFoldDB" id="L0K5E3"/>
<dbReference type="HOGENOM" id="CLU_1576304_0_0_9"/>
<accession>L0K5E3</accession>
<reference evidence="4" key="1">
    <citation type="submission" date="2012-02" db="EMBL/GenBank/DDBJ databases">
        <title>The complete genome of Halobacteroides halobius DSM 5150.</title>
        <authorList>
            <person name="Lucas S."/>
            <person name="Copeland A."/>
            <person name="Lapidus A."/>
            <person name="Glavina del Rio T."/>
            <person name="Dalin E."/>
            <person name="Tice H."/>
            <person name="Bruce D."/>
            <person name="Goodwin L."/>
            <person name="Pitluck S."/>
            <person name="Peters L."/>
            <person name="Mikhailova N."/>
            <person name="Gu W."/>
            <person name="Kyrpides N."/>
            <person name="Mavromatis K."/>
            <person name="Ivanova N."/>
            <person name="Brettin T."/>
            <person name="Detter J.C."/>
            <person name="Han C."/>
            <person name="Larimer F."/>
            <person name="Land M."/>
            <person name="Hauser L."/>
            <person name="Markowitz V."/>
            <person name="Cheng J.-F."/>
            <person name="Hugenholtz P."/>
            <person name="Woyke T."/>
            <person name="Wu D."/>
            <person name="Tindall B."/>
            <person name="Pomrenke H."/>
            <person name="Brambilla E."/>
            <person name="Klenk H.-P."/>
            <person name="Eisen J.A."/>
        </authorList>
    </citation>
    <scope>NUCLEOTIDE SEQUENCE [LARGE SCALE GENOMIC DNA]</scope>
    <source>
        <strain evidence="4">ATCC 35273 / DSM 5150 / MD-1</strain>
    </source>
</reference>
<keyword evidence="2" id="KW-0812">Transmembrane</keyword>
<keyword evidence="2" id="KW-1133">Transmembrane helix</keyword>
<evidence type="ECO:0000313" key="4">
    <source>
        <dbReference type="Proteomes" id="UP000010880"/>
    </source>
</evidence>
<dbReference type="RefSeq" id="WP_015326223.1">
    <property type="nucleotide sequence ID" value="NC_019978.1"/>
</dbReference>
<evidence type="ECO:0000313" key="3">
    <source>
        <dbReference type="EMBL" id="AGB40497.1"/>
    </source>
</evidence>
<dbReference type="Proteomes" id="UP000010880">
    <property type="component" value="Chromosome"/>
</dbReference>
<gene>
    <name evidence="3" type="ordered locus">Halha_0523</name>
</gene>
<dbReference type="PANTHER" id="PTHR40278">
    <property type="entry name" value="DNA UTILIZATION PROTEIN HOFN"/>
    <property type="match status" value="1"/>
</dbReference>
<dbReference type="InterPro" id="IPR052534">
    <property type="entry name" value="Extracell_DNA_Util/SecSys_Comp"/>
</dbReference>
<keyword evidence="4" id="KW-1185">Reference proteome</keyword>